<dbReference type="EMBL" id="JAURTK010000042">
    <property type="protein sequence ID" value="MDP9651953.1"/>
    <property type="molecule type" value="Genomic_DNA"/>
</dbReference>
<comment type="caution">
    <text evidence="1">The sequence shown here is derived from an EMBL/GenBank/DDBJ whole genome shotgun (WGS) entry which is preliminary data.</text>
</comment>
<evidence type="ECO:0008006" key="3">
    <source>
        <dbReference type="Google" id="ProtNLM"/>
    </source>
</evidence>
<sequence>MLLPLPAAQVRRISLKNHLALAVLRDGRGAIEQLATLLNVVFVAYFLRDCRSDDITPYTDAEAALNRCTRRAERGEPPTPDAGEAALLERVIAIHDAQLASVPTHRYLTAWEQLQRIPAGGVAWPLPTATDAQNHRAV</sequence>
<protein>
    <recommendedName>
        <fullName evidence="3">Fis family transcriptional regulator</fullName>
    </recommendedName>
</protein>
<dbReference type="RefSeq" id="WP_392396450.1">
    <property type="nucleotide sequence ID" value="NZ_JAURTK010000042.1"/>
</dbReference>
<evidence type="ECO:0000313" key="1">
    <source>
        <dbReference type="EMBL" id="MDP9651953.1"/>
    </source>
</evidence>
<dbReference type="Proteomes" id="UP001229486">
    <property type="component" value="Unassembled WGS sequence"/>
</dbReference>
<gene>
    <name evidence="1" type="ORF">J2793_007428</name>
</gene>
<accession>A0AB73IPL8</accession>
<evidence type="ECO:0000313" key="2">
    <source>
        <dbReference type="Proteomes" id="UP001229486"/>
    </source>
</evidence>
<proteinExistence type="predicted"/>
<name>A0AB73IPL8_9BURK</name>
<reference evidence="1" key="1">
    <citation type="submission" date="2023-07" db="EMBL/GenBank/DDBJ databases">
        <title>Sorghum-associated microbial communities from plants grown in Nebraska, USA.</title>
        <authorList>
            <person name="Schachtman D."/>
        </authorList>
    </citation>
    <scope>NUCLEOTIDE SEQUENCE</scope>
    <source>
        <strain evidence="1">DS1061</strain>
    </source>
</reference>
<organism evidence="1 2">
    <name type="scientific">Paraburkholderia caledonica</name>
    <dbReference type="NCBI Taxonomy" id="134536"/>
    <lineage>
        <taxon>Bacteria</taxon>
        <taxon>Pseudomonadati</taxon>
        <taxon>Pseudomonadota</taxon>
        <taxon>Betaproteobacteria</taxon>
        <taxon>Burkholderiales</taxon>
        <taxon>Burkholderiaceae</taxon>
        <taxon>Paraburkholderia</taxon>
    </lineage>
</organism>
<dbReference type="AlphaFoldDB" id="A0AB73IPL8"/>